<accession>Q9LQE9</accession>
<name>Q9LQE9_ARATH</name>
<evidence type="ECO:0000313" key="2">
    <source>
        <dbReference type="EMBL" id="AAF79372.1"/>
    </source>
</evidence>
<proteinExistence type="predicted"/>
<reference evidence="2" key="1">
    <citation type="submission" date="1999-10" db="EMBL/GenBank/DDBJ databases">
        <authorList>
            <person name="Ecker J.R."/>
        </authorList>
    </citation>
    <scope>NUCLEOTIDE SEQUENCE</scope>
</reference>
<sequence>MLKKTMVAAGEERSVGEEIMEANRSRNRGLFNSGHEG</sequence>
<dbReference type="EMBL" id="AC007887">
    <property type="protein sequence ID" value="AAF79372.1"/>
    <property type="molecule type" value="Genomic_DNA"/>
</dbReference>
<organism evidence="2">
    <name type="scientific">Arabidopsis thaliana</name>
    <name type="common">Mouse-ear cress</name>
    <dbReference type="NCBI Taxonomy" id="3702"/>
    <lineage>
        <taxon>Eukaryota</taxon>
        <taxon>Viridiplantae</taxon>
        <taxon>Streptophyta</taxon>
        <taxon>Embryophyta</taxon>
        <taxon>Tracheophyta</taxon>
        <taxon>Spermatophyta</taxon>
        <taxon>Magnoliopsida</taxon>
        <taxon>eudicotyledons</taxon>
        <taxon>Gunneridae</taxon>
        <taxon>Pentapetalae</taxon>
        <taxon>rosids</taxon>
        <taxon>malvids</taxon>
        <taxon>Brassicales</taxon>
        <taxon>Brassicaceae</taxon>
        <taxon>Camelineae</taxon>
        <taxon>Arabidopsis</taxon>
    </lineage>
</organism>
<evidence type="ECO:0000256" key="1">
    <source>
        <dbReference type="SAM" id="MobiDB-lite"/>
    </source>
</evidence>
<protein>
    <submittedName>
        <fullName evidence="2">F15O4.36</fullName>
    </submittedName>
</protein>
<reference key="2">
    <citation type="journal article" date="2000" name="Nature">
        <title>Sequence and analysis of chromosome 1 of the plant Arabidopsis thaliana.</title>
        <authorList>
            <person name="Theologis A."/>
            <person name="Ecker J.R."/>
            <person name="Palm C.J."/>
            <person name="Federspiel N.A."/>
            <person name="Kaul S."/>
            <person name="White O."/>
            <person name="Alonso J."/>
            <person name="Altafi H."/>
            <person name="Araujo R."/>
            <person name="Bowman C.L."/>
            <person name="Brooks S.Y."/>
            <person name="Buehler E."/>
            <person name="Chan A."/>
            <person name="Chao Q."/>
            <person name="Chen H."/>
            <person name="Cheuk R.F."/>
            <person name="Chin C.W."/>
            <person name="Chung M.K."/>
            <person name="Conn L."/>
            <person name="Conway A.B."/>
            <person name="Conway A.R."/>
            <person name="Creasy T.H."/>
            <person name="Dewar K."/>
            <person name="Dunn P."/>
            <person name="Etgu P."/>
            <person name="Feldblyum T.V."/>
            <person name="Feng J."/>
            <person name="Fong B."/>
            <person name="Fujii C.Y."/>
            <person name="Gill J.E."/>
            <person name="Goldsmith A.D."/>
            <person name="Haas B."/>
            <person name="Hansen N.F."/>
            <person name="Hughes B."/>
            <person name="Huizar L."/>
            <person name="Hunter J.L."/>
            <person name="Jenkins J."/>
            <person name="Johnson-Hopson C."/>
            <person name="Khan S."/>
            <person name="Khaykin E."/>
            <person name="Kim C.J."/>
            <person name="Koo H.L."/>
            <person name="Kremenetskaia I."/>
            <person name="Kurtz D.B."/>
            <person name="Kwan A."/>
            <person name="Lam B."/>
            <person name="Langin-Hooper S."/>
            <person name="Lee A."/>
            <person name="Lee J.M."/>
            <person name="Lenz C.A."/>
            <person name="Li J.H."/>
            <person name="Li Y."/>
            <person name="Lin X."/>
            <person name="Liu S.X."/>
            <person name="Liu Z.A."/>
            <person name="Luros J.S."/>
            <person name="Maiti R."/>
            <person name="Marziali A."/>
            <person name="Militscher J."/>
            <person name="Miranda M."/>
            <person name="Nguyen M."/>
            <person name="Nierman W.C."/>
            <person name="Osborne B.I."/>
            <person name="Pai G."/>
            <person name="Peterson J."/>
            <person name="Pham P.K."/>
            <person name="Rizzo M."/>
            <person name="Rooney T."/>
            <person name="Rowley D."/>
            <person name="Sakano H."/>
            <person name="Salzberg S.L."/>
            <person name="Schwartz J.R."/>
            <person name="Shinn P."/>
            <person name="Southwick A.M."/>
            <person name="Sun H."/>
            <person name="Tallon L.J."/>
            <person name="Tambunga G."/>
            <person name="Toriumi M.J."/>
            <person name="Town C.D."/>
            <person name="Utterback T."/>
            <person name="Van Aken S."/>
            <person name="Vaysberg M."/>
            <person name="Vysotskaia V.S."/>
            <person name="Walker M."/>
            <person name="Wu D."/>
            <person name="Yu G."/>
            <person name="Fraser C.M."/>
            <person name="Venter J.C."/>
            <person name="Davis R.W."/>
        </authorList>
    </citation>
    <scope>NUCLEOTIDE SEQUENCE [LARGE SCALE GENOMIC DNA]</scope>
    <source>
        <strain>cv. Columbia</strain>
    </source>
</reference>
<dbReference type="AlphaFoldDB" id="Q9LQE9"/>
<reference evidence="2" key="3">
    <citation type="submission" date="2000-06" db="EMBL/GenBank/DDBJ databases">
        <authorList>
            <person name="Cheuk R."/>
            <person name="Shinn P."/>
            <person name="Brooks S."/>
            <person name="Buehler E."/>
            <person name="Chao Q."/>
            <person name="Johnson-Hopson C."/>
            <person name="Khan S."/>
            <person name="Kim C."/>
            <person name="Altafi H."/>
            <person name="Bei B."/>
            <person name="Chin C."/>
            <person name="Chiou J."/>
            <person name="Choi E."/>
            <person name="Conn L."/>
            <person name="Conway A."/>
            <person name="Gonzalez A."/>
            <person name="Hansen N."/>
            <person name="Howing B."/>
            <person name="Koo T."/>
            <person name="Lam B."/>
            <person name="Lee J."/>
            <person name="Lenz C."/>
            <person name="Li J."/>
            <person name="Liu A."/>
            <person name="Liu J."/>
            <person name="Liu S."/>
            <person name="Mukharsky N."/>
            <person name="Nguyen M."/>
            <person name="Palm C."/>
            <person name="Pham P."/>
            <person name="Sakano H."/>
            <person name="Schwartz J."/>
            <person name="Southwick A."/>
            <person name="Thaveri A."/>
            <person name="Toriumi M."/>
            <person name="Vaysberg M."/>
            <person name="Yu G."/>
            <person name="Davis R."/>
            <person name="Federspiel N."/>
            <person name="Theologis A."/>
            <person name="Ecker J."/>
        </authorList>
    </citation>
    <scope>NUCLEOTIDE SEQUENCE</scope>
</reference>
<feature type="region of interest" description="Disordered" evidence="1">
    <location>
        <begin position="18"/>
        <end position="37"/>
    </location>
</feature>